<accession>A0A2C6LAS9</accession>
<evidence type="ECO:0008006" key="3">
    <source>
        <dbReference type="Google" id="ProtNLM"/>
    </source>
</evidence>
<gene>
    <name evidence="1" type="ORF">CSUI_001702</name>
</gene>
<sequence>MERLVACRFEPLEEAPLPASALVWTSQQYFDGAGWAALPNREKVEMRPTRWADARLRFLDPIDTLPDAFKTVQSGNFDVKCWSKDDCHLGIEGDKSVFIKTPNSQEVAVYVHPERLPTFPKTWKPLVFLLNSSAATFRLTENLCLVLVRDHDKTMHISCVDYNGGFACAHPATDLAVAYGSYAVKGFEKLEKCDVIPKMATMSGDWGFYIQFFAWGMLVIPKIVELTRPQSVLGAVGMGKRVETIGLIFHPPNMFIQVRLEIPPKTTRTVEFGKDFRVTAKKSSETDIDVYLIIDGQLAKYDYSFDIRVNKPDKPKHNDHIEFKCMIEADDKKKPDAKYKVTPCKNSALLLGQGSPCEPGSAQLVSEEVIAFFDAEICMYYTHPPALKLTKAFKDVATMCEQ</sequence>
<evidence type="ECO:0000313" key="2">
    <source>
        <dbReference type="Proteomes" id="UP000221165"/>
    </source>
</evidence>
<comment type="caution">
    <text evidence="1">The sequence shown here is derived from an EMBL/GenBank/DDBJ whole genome shotgun (WGS) entry which is preliminary data.</text>
</comment>
<dbReference type="Proteomes" id="UP000221165">
    <property type="component" value="Unassembled WGS sequence"/>
</dbReference>
<dbReference type="OrthoDB" id="345191at2759"/>
<dbReference type="EMBL" id="MIGC01000677">
    <property type="protein sequence ID" value="PHJ24438.1"/>
    <property type="molecule type" value="Genomic_DNA"/>
</dbReference>
<protein>
    <recommendedName>
        <fullName evidence="3">S15 sporozoite-expressed protein</fullName>
    </recommendedName>
</protein>
<evidence type="ECO:0000313" key="1">
    <source>
        <dbReference type="EMBL" id="PHJ24438.1"/>
    </source>
</evidence>
<organism evidence="1 2">
    <name type="scientific">Cystoisospora suis</name>
    <dbReference type="NCBI Taxonomy" id="483139"/>
    <lineage>
        <taxon>Eukaryota</taxon>
        <taxon>Sar</taxon>
        <taxon>Alveolata</taxon>
        <taxon>Apicomplexa</taxon>
        <taxon>Conoidasida</taxon>
        <taxon>Coccidia</taxon>
        <taxon>Eucoccidiorida</taxon>
        <taxon>Eimeriorina</taxon>
        <taxon>Sarcocystidae</taxon>
        <taxon>Cystoisospora</taxon>
    </lineage>
</organism>
<dbReference type="AlphaFoldDB" id="A0A2C6LAS9"/>
<dbReference type="RefSeq" id="XP_067926111.1">
    <property type="nucleotide sequence ID" value="XM_068061907.1"/>
</dbReference>
<keyword evidence="2" id="KW-1185">Reference proteome</keyword>
<dbReference type="GeneID" id="94425118"/>
<proteinExistence type="predicted"/>
<reference evidence="1 2" key="1">
    <citation type="journal article" date="2017" name="Int. J. Parasitol.">
        <title>The genome of the protozoan parasite Cystoisospora suis and a reverse vaccinology approach to identify vaccine candidates.</title>
        <authorList>
            <person name="Palmieri N."/>
            <person name="Shrestha A."/>
            <person name="Ruttkowski B."/>
            <person name="Beck T."/>
            <person name="Vogl C."/>
            <person name="Tomley F."/>
            <person name="Blake D.P."/>
            <person name="Joachim A."/>
        </authorList>
    </citation>
    <scope>NUCLEOTIDE SEQUENCE [LARGE SCALE GENOMIC DNA]</scope>
    <source>
        <strain evidence="1 2">Wien I</strain>
    </source>
</reference>
<dbReference type="VEuPathDB" id="ToxoDB:CSUI_001702"/>
<name>A0A2C6LAS9_9APIC</name>